<dbReference type="RefSeq" id="WP_007981620.1">
    <property type="nucleotide sequence ID" value="NZ_AEMG01000019.1"/>
</dbReference>
<dbReference type="Proteomes" id="UP000184203">
    <property type="component" value="Unassembled WGS sequence"/>
</dbReference>
<evidence type="ECO:0000313" key="5">
    <source>
        <dbReference type="Proteomes" id="UP000184203"/>
    </source>
</evidence>
<evidence type="ECO:0000256" key="1">
    <source>
        <dbReference type="SAM" id="MobiDB-lite"/>
    </source>
</evidence>
<protein>
    <submittedName>
        <fullName evidence="2">DNA-directed RNA polymerase epsilon subunit</fullName>
    </submittedName>
</protein>
<evidence type="ECO:0000313" key="3">
    <source>
        <dbReference type="EMBL" id="SHK21551.1"/>
    </source>
</evidence>
<feature type="region of interest" description="Disordered" evidence="1">
    <location>
        <begin position="1"/>
        <end position="47"/>
    </location>
</feature>
<proteinExistence type="predicted"/>
<reference evidence="5" key="3">
    <citation type="submission" date="2016-11" db="EMBL/GenBank/DDBJ databases">
        <authorList>
            <person name="Varghese N."/>
            <person name="Submissions S."/>
        </authorList>
    </citation>
    <scope>NUCLEOTIDE SEQUENCE [LARGE SCALE GENOMIC DNA]</scope>
    <source>
        <strain evidence="5">DX253</strain>
    </source>
</reference>
<feature type="region of interest" description="Disordered" evidence="1">
    <location>
        <begin position="222"/>
        <end position="252"/>
    </location>
</feature>
<organism evidence="2 4">
    <name type="scientific">Haladaptatus paucihalophilus DX253</name>
    <dbReference type="NCBI Taxonomy" id="797209"/>
    <lineage>
        <taxon>Archaea</taxon>
        <taxon>Methanobacteriati</taxon>
        <taxon>Methanobacteriota</taxon>
        <taxon>Stenosarchaea group</taxon>
        <taxon>Halobacteria</taxon>
        <taxon>Halobacteriales</taxon>
        <taxon>Haladaptataceae</taxon>
        <taxon>Haladaptatus</taxon>
    </lineage>
</organism>
<sequence length="252" mass="29155">MRQTDGGSHVVHWQSDDGRSVSDDTPLQLSRRPGDGTVRRADLQRDQSVRRWGPVTPSATVIGRADSPESDLSENVRRLHEERHSAMAGHSSRMHQLDKLRVSHALCNDLSLTPWQRDCVIGIMSELDLTVFGSQRAIPKVALVVIRHVVDREREHYLGLHDDRWIRQQPPERLTELYESFQSLTDEEQFTELTTKHGLDITSLNRLRRVLKHQIEEQDLEFAVHGRNPHRDPNLPSLTDRWGDDERREKRA</sequence>
<dbReference type="AlphaFoldDB" id="E7QWV4"/>
<gene>
    <name evidence="3" type="ORF">SAMN05444342_0974</name>
    <name evidence="2" type="ORF">ZOD2009_16463</name>
</gene>
<accession>E7QWV4</accession>
<reference evidence="2 4" key="1">
    <citation type="journal article" date="2014" name="ISME J.">
        <title>Trehalose/2-sulfotrehalose biosynthesis and glycine-betaine uptake are widely spread mechanisms for osmoadaptation in the Halobacteriales.</title>
        <authorList>
            <person name="Youssef N.H."/>
            <person name="Savage-Ashlock K.N."/>
            <person name="McCully A.L."/>
            <person name="Luedtke B."/>
            <person name="Shaw E.I."/>
            <person name="Hoff W.D."/>
            <person name="Elshahed M.S."/>
        </authorList>
    </citation>
    <scope>NUCLEOTIDE SEQUENCE [LARGE SCALE GENOMIC DNA]</scope>
    <source>
        <strain evidence="2 4">DX253</strain>
    </source>
</reference>
<keyword evidence="2" id="KW-0804">Transcription</keyword>
<keyword evidence="5" id="KW-1185">Reference proteome</keyword>
<dbReference type="PATRIC" id="fig|797209.4.peg.3215"/>
<dbReference type="Proteomes" id="UP000003751">
    <property type="component" value="Unassembled WGS sequence"/>
</dbReference>
<dbReference type="EMBL" id="AEMG01000019">
    <property type="protein sequence ID" value="EFW90757.1"/>
    <property type="molecule type" value="Genomic_DNA"/>
</dbReference>
<dbReference type="EMBL" id="FRAN01000001">
    <property type="protein sequence ID" value="SHK21551.1"/>
    <property type="molecule type" value="Genomic_DNA"/>
</dbReference>
<dbReference type="eggNOG" id="arCOG08199">
    <property type="taxonomic scope" value="Archaea"/>
</dbReference>
<reference evidence="3" key="2">
    <citation type="submission" date="2016-11" db="EMBL/GenBank/DDBJ databases">
        <authorList>
            <person name="Jaros S."/>
            <person name="Januszkiewicz K."/>
            <person name="Wedrychowicz H."/>
        </authorList>
    </citation>
    <scope>NUCLEOTIDE SEQUENCE [LARGE SCALE GENOMIC DNA]</scope>
    <source>
        <strain evidence="3">DX253</strain>
    </source>
</reference>
<name>E7QWV4_HALPU</name>
<dbReference type="GO" id="GO:0000428">
    <property type="term" value="C:DNA-directed RNA polymerase complex"/>
    <property type="evidence" value="ECO:0007669"/>
    <property type="project" value="UniProtKB-KW"/>
</dbReference>
<feature type="compositionally biased region" description="Basic and acidic residues" evidence="1">
    <location>
        <begin position="241"/>
        <end position="252"/>
    </location>
</feature>
<dbReference type="OrthoDB" id="225544at2157"/>
<evidence type="ECO:0000313" key="2">
    <source>
        <dbReference type="EMBL" id="EFW90757.1"/>
    </source>
</evidence>
<keyword evidence="2" id="KW-0240">DNA-directed RNA polymerase</keyword>
<evidence type="ECO:0000313" key="4">
    <source>
        <dbReference type="Proteomes" id="UP000003751"/>
    </source>
</evidence>
<feature type="compositionally biased region" description="Basic and acidic residues" evidence="1">
    <location>
        <begin position="32"/>
        <end position="47"/>
    </location>
</feature>